<dbReference type="FunFam" id="1.25.40.90:FF:000035">
    <property type="entry name" value="Putative clathrin assembly protein At4g40080"/>
    <property type="match status" value="1"/>
</dbReference>
<dbReference type="InterPro" id="IPR013809">
    <property type="entry name" value="ENTH"/>
</dbReference>
<dbReference type="SUPFAM" id="SSF48464">
    <property type="entry name" value="ENTH/VHS domain"/>
    <property type="match status" value="1"/>
</dbReference>
<evidence type="ECO:0000256" key="3">
    <source>
        <dbReference type="ARBA" id="ARBA00004600"/>
    </source>
</evidence>
<dbReference type="GO" id="GO:0048268">
    <property type="term" value="P:clathrin coat assembly"/>
    <property type="evidence" value="ECO:0007669"/>
    <property type="project" value="InterPro"/>
</dbReference>
<dbReference type="InterPro" id="IPR048050">
    <property type="entry name" value="ANTH_N_plant"/>
</dbReference>
<keyword evidence="5" id="KW-0333">Golgi apparatus</keyword>
<name>A0A5B7CBM8_DAVIN</name>
<dbReference type="GO" id="GO:0072583">
    <property type="term" value="P:clathrin-dependent endocytosis"/>
    <property type="evidence" value="ECO:0007669"/>
    <property type="project" value="InterPro"/>
</dbReference>
<comment type="subcellular location">
    <subcellularLocation>
        <location evidence="1">Cytoplasmic vesicle</location>
        <location evidence="1">Clathrin-coated vesicle</location>
    </subcellularLocation>
    <subcellularLocation>
        <location evidence="2">Golgi apparatus</location>
    </subcellularLocation>
    <subcellularLocation>
        <location evidence="3">Membrane</location>
        <location evidence="3">Clathrin-coated pit</location>
    </subcellularLocation>
</comment>
<dbReference type="InterPro" id="IPR008942">
    <property type="entry name" value="ENTH_VHS"/>
</dbReference>
<protein>
    <recommendedName>
        <fullName evidence="9">ENTH domain-containing protein</fullName>
    </recommendedName>
</protein>
<dbReference type="GO" id="GO:0005545">
    <property type="term" value="F:1-phosphatidylinositol binding"/>
    <property type="evidence" value="ECO:0007669"/>
    <property type="project" value="TreeGrafter"/>
</dbReference>
<evidence type="ECO:0000256" key="7">
    <source>
        <dbReference type="ARBA" id="ARBA00023176"/>
    </source>
</evidence>
<keyword evidence="7" id="KW-0168">Coated pit</keyword>
<dbReference type="PANTHER" id="PTHR22951:SF24">
    <property type="entry name" value="ENTH DOMAIN-CONTAINING PROTEIN"/>
    <property type="match status" value="1"/>
</dbReference>
<evidence type="ECO:0000313" key="10">
    <source>
        <dbReference type="EMBL" id="MPA77974.1"/>
    </source>
</evidence>
<accession>A0A5B7CBM8</accession>
<keyword evidence="6" id="KW-0472">Membrane</keyword>
<evidence type="ECO:0000256" key="2">
    <source>
        <dbReference type="ARBA" id="ARBA00004555"/>
    </source>
</evidence>
<evidence type="ECO:0000256" key="8">
    <source>
        <dbReference type="ARBA" id="ARBA00023329"/>
    </source>
</evidence>
<dbReference type="PANTHER" id="PTHR22951">
    <property type="entry name" value="CLATHRIN ASSEMBLY PROTEIN"/>
    <property type="match status" value="1"/>
</dbReference>
<evidence type="ECO:0000256" key="5">
    <source>
        <dbReference type="ARBA" id="ARBA00023034"/>
    </source>
</evidence>
<dbReference type="InterPro" id="IPR011417">
    <property type="entry name" value="ANTH_dom"/>
</dbReference>
<dbReference type="InterPro" id="IPR045192">
    <property type="entry name" value="AP180-like"/>
</dbReference>
<dbReference type="AlphaFoldDB" id="A0A5B7CBM8"/>
<dbReference type="GO" id="GO:0032050">
    <property type="term" value="F:clathrin heavy chain binding"/>
    <property type="evidence" value="ECO:0007669"/>
    <property type="project" value="TreeGrafter"/>
</dbReference>
<evidence type="ECO:0000256" key="6">
    <source>
        <dbReference type="ARBA" id="ARBA00023136"/>
    </source>
</evidence>
<dbReference type="GO" id="GO:0000149">
    <property type="term" value="F:SNARE binding"/>
    <property type="evidence" value="ECO:0007669"/>
    <property type="project" value="TreeGrafter"/>
</dbReference>
<dbReference type="PROSITE" id="PS50942">
    <property type="entry name" value="ENTH"/>
    <property type="match status" value="1"/>
</dbReference>
<dbReference type="Pfam" id="PF07651">
    <property type="entry name" value="ANTH"/>
    <property type="match status" value="1"/>
</dbReference>
<evidence type="ECO:0000256" key="4">
    <source>
        <dbReference type="ARBA" id="ARBA00022583"/>
    </source>
</evidence>
<dbReference type="CDD" id="cd16987">
    <property type="entry name" value="ANTH_N_AP180_plant"/>
    <property type="match status" value="1"/>
</dbReference>
<organism evidence="10">
    <name type="scientific">Davidia involucrata</name>
    <name type="common">Dove tree</name>
    <dbReference type="NCBI Taxonomy" id="16924"/>
    <lineage>
        <taxon>Eukaryota</taxon>
        <taxon>Viridiplantae</taxon>
        <taxon>Streptophyta</taxon>
        <taxon>Embryophyta</taxon>
        <taxon>Tracheophyta</taxon>
        <taxon>Spermatophyta</taxon>
        <taxon>Magnoliopsida</taxon>
        <taxon>eudicotyledons</taxon>
        <taxon>Gunneridae</taxon>
        <taxon>Pentapetalae</taxon>
        <taxon>asterids</taxon>
        <taxon>Cornales</taxon>
        <taxon>Nyssaceae</taxon>
        <taxon>Davidia</taxon>
    </lineage>
</organism>
<dbReference type="EMBL" id="GHES01047415">
    <property type="protein sequence ID" value="MPA77974.1"/>
    <property type="molecule type" value="Transcribed_RNA"/>
</dbReference>
<evidence type="ECO:0000259" key="9">
    <source>
        <dbReference type="PROSITE" id="PS50942"/>
    </source>
</evidence>
<sequence>MGRRKKLRDLISILKDKASLIKATLSTKRTTSSIHIAVLRATPHSSSSSPPEHRVDAVLCLGNCSRLTACACIETIMDRLHNSRNTFVAFKCLIILHNIITRGSFILKDQLSFSPSGGGSNFLNLSRFRYDSDIKTTLDLSSWVRWYASVLERNLVTSRALGCYFSSSAIKIDRETDSTTSLLNSDLLREIDVLVGMVEEICRAPDSLHCQKNDLVFEVVRLVSEDYRSTQYQIYIRLSEFGHRMGGLSSGESGELTCCLKRLEECKERLVALFVNRKRNDDFWDLINHTKMKLVKVREERERQMVLVRMRTKAEAGESTRFRERIEAPSQLLRLPYGSKWLGVDGVHRLTVSTAMV</sequence>
<keyword evidence="8" id="KW-0968">Cytoplasmic vesicle</keyword>
<dbReference type="GO" id="GO:0006900">
    <property type="term" value="P:vesicle budding from membrane"/>
    <property type="evidence" value="ECO:0007669"/>
    <property type="project" value="TreeGrafter"/>
</dbReference>
<dbReference type="Gene3D" id="1.25.40.90">
    <property type="match status" value="1"/>
</dbReference>
<evidence type="ECO:0000256" key="1">
    <source>
        <dbReference type="ARBA" id="ARBA00004132"/>
    </source>
</evidence>
<proteinExistence type="predicted"/>
<dbReference type="GO" id="GO:0005794">
    <property type="term" value="C:Golgi apparatus"/>
    <property type="evidence" value="ECO:0007669"/>
    <property type="project" value="UniProtKB-SubCell"/>
</dbReference>
<keyword evidence="4" id="KW-0254">Endocytosis</keyword>
<reference evidence="10" key="1">
    <citation type="submission" date="2019-08" db="EMBL/GenBank/DDBJ databases">
        <title>Reference gene set and small RNA set construction with multiple tissues from Davidia involucrata Baill.</title>
        <authorList>
            <person name="Yang H."/>
            <person name="Zhou C."/>
            <person name="Li G."/>
            <person name="Wang J."/>
            <person name="Gao P."/>
            <person name="Wang M."/>
            <person name="Wang R."/>
            <person name="Zhao Y."/>
        </authorList>
    </citation>
    <scope>NUCLEOTIDE SEQUENCE</scope>
    <source>
        <tissue evidence="10">Mixed with DoveR01_LX</tissue>
    </source>
</reference>
<dbReference type="GO" id="GO:0005905">
    <property type="term" value="C:clathrin-coated pit"/>
    <property type="evidence" value="ECO:0007669"/>
    <property type="project" value="UniProtKB-SubCell"/>
</dbReference>
<feature type="domain" description="ENTH" evidence="9">
    <location>
        <begin position="26"/>
        <end position="165"/>
    </location>
</feature>
<dbReference type="GO" id="GO:0005546">
    <property type="term" value="F:phosphatidylinositol-4,5-bisphosphate binding"/>
    <property type="evidence" value="ECO:0007669"/>
    <property type="project" value="TreeGrafter"/>
</dbReference>
<gene>
    <name evidence="10" type="ORF">Din_047415</name>
</gene>
<dbReference type="GO" id="GO:0030136">
    <property type="term" value="C:clathrin-coated vesicle"/>
    <property type="evidence" value="ECO:0007669"/>
    <property type="project" value="UniProtKB-SubCell"/>
</dbReference>